<dbReference type="InterPro" id="IPR005225">
    <property type="entry name" value="Small_GTP-bd"/>
</dbReference>
<feature type="compositionally biased region" description="Polar residues" evidence="3">
    <location>
        <begin position="347"/>
        <end position="366"/>
    </location>
</feature>
<feature type="region of interest" description="Disordered" evidence="3">
    <location>
        <begin position="495"/>
        <end position="526"/>
    </location>
</feature>
<dbReference type="GO" id="GO:0005525">
    <property type="term" value="F:GTP binding"/>
    <property type="evidence" value="ECO:0007669"/>
    <property type="project" value="UniProtKB-KW"/>
</dbReference>
<evidence type="ECO:0000256" key="3">
    <source>
        <dbReference type="SAM" id="MobiDB-lite"/>
    </source>
</evidence>
<dbReference type="GO" id="GO:0003924">
    <property type="term" value="F:GTPase activity"/>
    <property type="evidence" value="ECO:0007669"/>
    <property type="project" value="InterPro"/>
</dbReference>
<dbReference type="PROSITE" id="PS51419">
    <property type="entry name" value="RAB"/>
    <property type="match status" value="1"/>
</dbReference>
<reference evidence="4" key="1">
    <citation type="submission" date="2020-04" db="EMBL/GenBank/DDBJ databases">
        <authorList>
            <person name="Neveu A P."/>
        </authorList>
    </citation>
    <scope>NUCLEOTIDE SEQUENCE</scope>
    <source>
        <tissue evidence="4">Whole embryo</tissue>
    </source>
</reference>
<organism evidence="4">
    <name type="scientific">Phallusia mammillata</name>
    <dbReference type="NCBI Taxonomy" id="59560"/>
    <lineage>
        <taxon>Eukaryota</taxon>
        <taxon>Metazoa</taxon>
        <taxon>Chordata</taxon>
        <taxon>Tunicata</taxon>
        <taxon>Ascidiacea</taxon>
        <taxon>Phlebobranchia</taxon>
        <taxon>Ascidiidae</taxon>
        <taxon>Phallusia</taxon>
    </lineage>
</organism>
<feature type="compositionally biased region" description="Polar residues" evidence="3">
    <location>
        <begin position="197"/>
        <end position="216"/>
    </location>
</feature>
<gene>
    <name evidence="4" type="primary">LOC100180971</name>
</gene>
<dbReference type="SMART" id="SM00174">
    <property type="entry name" value="RHO"/>
    <property type="match status" value="1"/>
</dbReference>
<dbReference type="InterPro" id="IPR050227">
    <property type="entry name" value="Rab"/>
</dbReference>
<dbReference type="Gene3D" id="3.40.50.300">
    <property type="entry name" value="P-loop containing nucleotide triphosphate hydrolases"/>
    <property type="match status" value="1"/>
</dbReference>
<dbReference type="PROSITE" id="PS51421">
    <property type="entry name" value="RAS"/>
    <property type="match status" value="1"/>
</dbReference>
<feature type="compositionally biased region" description="Basic and acidic residues" evidence="3">
    <location>
        <begin position="296"/>
        <end position="320"/>
    </location>
</feature>
<dbReference type="EMBL" id="LR786764">
    <property type="protein sequence ID" value="CAB3262626.1"/>
    <property type="molecule type" value="mRNA"/>
</dbReference>
<feature type="compositionally biased region" description="Polar residues" evidence="3">
    <location>
        <begin position="134"/>
        <end position="150"/>
    </location>
</feature>
<feature type="compositionally biased region" description="Polar residues" evidence="3">
    <location>
        <begin position="267"/>
        <end position="276"/>
    </location>
</feature>
<evidence type="ECO:0000256" key="1">
    <source>
        <dbReference type="ARBA" id="ARBA00022741"/>
    </source>
</evidence>
<dbReference type="NCBIfam" id="TIGR00231">
    <property type="entry name" value="small_GTP"/>
    <property type="match status" value="1"/>
</dbReference>
<keyword evidence="1" id="KW-0547">Nucleotide-binding</keyword>
<evidence type="ECO:0000256" key="2">
    <source>
        <dbReference type="ARBA" id="ARBA00023134"/>
    </source>
</evidence>
<proteinExistence type="evidence at transcript level"/>
<dbReference type="SMART" id="SM00173">
    <property type="entry name" value="RAS"/>
    <property type="match status" value="1"/>
</dbReference>
<keyword evidence="2" id="KW-0342">GTP-binding</keyword>
<protein>
    <submittedName>
        <fullName evidence="4">Uncharacterized protein LOC100180971</fullName>
    </submittedName>
</protein>
<dbReference type="SUPFAM" id="SSF52540">
    <property type="entry name" value="P-loop containing nucleoside triphosphate hydrolases"/>
    <property type="match status" value="1"/>
</dbReference>
<name>A0A6F9DI38_9ASCI</name>
<feature type="compositionally biased region" description="Basic and acidic residues" evidence="3">
    <location>
        <begin position="368"/>
        <end position="419"/>
    </location>
</feature>
<dbReference type="PRINTS" id="PR00449">
    <property type="entry name" value="RASTRNSFRMNG"/>
</dbReference>
<dbReference type="InterPro" id="IPR001806">
    <property type="entry name" value="Small_GTPase"/>
</dbReference>
<feature type="compositionally biased region" description="Basic residues" evidence="3">
    <location>
        <begin position="329"/>
        <end position="341"/>
    </location>
</feature>
<feature type="region of interest" description="Disordered" evidence="3">
    <location>
        <begin position="197"/>
        <end position="431"/>
    </location>
</feature>
<dbReference type="Pfam" id="PF00071">
    <property type="entry name" value="Ras"/>
    <property type="match status" value="1"/>
</dbReference>
<feature type="compositionally biased region" description="Basic and acidic residues" evidence="3">
    <location>
        <begin position="238"/>
        <end position="249"/>
    </location>
</feature>
<dbReference type="InterPro" id="IPR027417">
    <property type="entry name" value="P-loop_NTPase"/>
</dbReference>
<evidence type="ECO:0000313" key="4">
    <source>
        <dbReference type="EMBL" id="CAB3262626.1"/>
    </source>
</evidence>
<sequence length="763" mass="84655">MGNGCTSFKAVEVVQASSLPTLKIVIVGESAVGKSSIVERYQKNQFLSRDYEPTKIVNIVSVVKKVNIPDQGIATLELWDTPGHEDVNIRKTHYLNADAVVVVVDISDPDALDGALEWKQDFSANIRHTRPTDSHNSTPTMDQKNTAQSREQYRPKPGSVPVLLLGNKFDIAKENYLREQYTTYDMLASHVTFNPEVKTNSTQETENKNIVSTSTPKADAEKQDNDADQGIVVDASEEEVKNPPEKQENTSDEDQGIVADKEDTPSDKSAPSNNGDVPNEKQEVSENADATSATADVKESKVANPVVEEKTLNPDEKEPDSSEANVKTTKSKPKKKKKKKKSVDSGVVNNSSQSLVEPSPNPVSEQEPSDKPDEVAEEKPKKLQKIFPKDLVKQEKEQEPKAETEEPTKPDDETKKDSDEKESETIQIEESIEESPMINEGSIITTLSILPPCVDALENFAEEHGFITGIPVSAKDSKGGVHEALQSLVRHLVAKRKQSGTTRRQRIDEMSLKSQSSAGRRGQHRVRKTNGDEFEPLQEVGIIEIDETLRKCNPALRQAEELTTGYREAIHDFKRACYKQNLVEGSSISMEECVSAVKEAVQSPPKTRNEKSEIRAALLMQEYRPNFSLVAADEDNFINLNVVDGNGDLVDLEDIQETLLFSKEAHVALQIYHEKVLESCSSVLESGFELEQVLSQFCDQLSAKEEKAWDMAVAAGQSQSTVRRILVGLAQDRARLRGTLEQVKDTRRSVNAIRARIRAALLF</sequence>
<dbReference type="SMART" id="SM00175">
    <property type="entry name" value="RAB"/>
    <property type="match status" value="1"/>
</dbReference>
<dbReference type="PANTHER" id="PTHR47977">
    <property type="entry name" value="RAS-RELATED PROTEIN RAB"/>
    <property type="match status" value="1"/>
</dbReference>
<dbReference type="AlphaFoldDB" id="A0A6F9DI38"/>
<accession>A0A6F9DI38</accession>
<feature type="region of interest" description="Disordered" evidence="3">
    <location>
        <begin position="126"/>
        <end position="159"/>
    </location>
</feature>